<feature type="chain" id="PRO_5015578813" description="Outer membrane protein beta-barrel domain-containing protein" evidence="1">
    <location>
        <begin position="25"/>
        <end position="241"/>
    </location>
</feature>
<organism evidence="3 4">
    <name type="scientific">Aureitalea marina</name>
    <dbReference type="NCBI Taxonomy" id="930804"/>
    <lineage>
        <taxon>Bacteria</taxon>
        <taxon>Pseudomonadati</taxon>
        <taxon>Bacteroidota</taxon>
        <taxon>Flavobacteriia</taxon>
        <taxon>Flavobacteriales</taxon>
        <taxon>Flavobacteriaceae</taxon>
        <taxon>Aureitalea</taxon>
    </lineage>
</organism>
<dbReference type="Pfam" id="PF13568">
    <property type="entry name" value="OMP_b-brl_2"/>
    <property type="match status" value="1"/>
</dbReference>
<dbReference type="AlphaFoldDB" id="A0A2S7KRI4"/>
<dbReference type="InterPro" id="IPR025665">
    <property type="entry name" value="Beta-barrel_OMP_2"/>
</dbReference>
<dbReference type="EMBL" id="MQUB01000001">
    <property type="protein sequence ID" value="PQB05198.1"/>
    <property type="molecule type" value="Genomic_DNA"/>
</dbReference>
<name>A0A2S7KRI4_9FLAO</name>
<dbReference type="Proteomes" id="UP000239800">
    <property type="component" value="Unassembled WGS sequence"/>
</dbReference>
<evidence type="ECO:0000256" key="1">
    <source>
        <dbReference type="SAM" id="SignalP"/>
    </source>
</evidence>
<dbReference type="OrthoDB" id="959017at2"/>
<feature type="signal peptide" evidence="1">
    <location>
        <begin position="1"/>
        <end position="24"/>
    </location>
</feature>
<feature type="domain" description="Outer membrane protein beta-barrel" evidence="2">
    <location>
        <begin position="24"/>
        <end position="216"/>
    </location>
</feature>
<proteinExistence type="predicted"/>
<protein>
    <recommendedName>
        <fullName evidence="2">Outer membrane protein beta-barrel domain-containing protein</fullName>
    </recommendedName>
</protein>
<reference evidence="3 4" key="1">
    <citation type="submission" date="2016-11" db="EMBL/GenBank/DDBJ databases">
        <title>Trade-off between light-utilization and light-protection in marine flavobacteria.</title>
        <authorList>
            <person name="Kumagai Y."/>
        </authorList>
    </citation>
    <scope>NUCLEOTIDE SEQUENCE [LARGE SCALE GENOMIC DNA]</scope>
    <source>
        <strain evidence="3 4">NBRC 107741</strain>
    </source>
</reference>
<gene>
    <name evidence="3" type="ORF">BST85_10115</name>
</gene>
<comment type="caution">
    <text evidence="3">The sequence shown here is derived from an EMBL/GenBank/DDBJ whole genome shotgun (WGS) entry which is preliminary data.</text>
</comment>
<evidence type="ECO:0000259" key="2">
    <source>
        <dbReference type="Pfam" id="PF13568"/>
    </source>
</evidence>
<keyword evidence="4" id="KW-1185">Reference proteome</keyword>
<accession>A0A2S7KRI4</accession>
<evidence type="ECO:0000313" key="3">
    <source>
        <dbReference type="EMBL" id="PQB05198.1"/>
    </source>
</evidence>
<sequence>MINLFRISLLFVLFSLVVIFPAFSQTEQQTQPTDSLPIDDRYREDQFYVGISYNVPLNVPNGVSIRGVSGGVFAGFLRDMPVNAQRNIAIAVGAGISFDQYGQNLFIQKRNNNSTLFEVLDDDRDFNSNRLAVYTIELPIEFRWRTSTSAYNKFWRIYGGVRFGYSYYHKSKLKESGNTITTTEIPEFEKFRMGVTLSMGYSTFNFYGYYGLNPFFPDGRTEDGQEVNFQALKLGLIFYIL</sequence>
<dbReference type="RefSeq" id="WP_104813132.1">
    <property type="nucleotide sequence ID" value="NZ_MQUB01000001.1"/>
</dbReference>
<keyword evidence="1" id="KW-0732">Signal</keyword>
<evidence type="ECO:0000313" key="4">
    <source>
        <dbReference type="Proteomes" id="UP000239800"/>
    </source>
</evidence>